<sequence>MLTSQLASIQRKELGKFALELSHARAEIVGALDFLISGV</sequence>
<accession>A0A941E232</accession>
<evidence type="ECO:0000256" key="7">
    <source>
        <dbReference type="ARBA" id="ARBA00033135"/>
    </source>
</evidence>
<dbReference type="GO" id="GO:0008657">
    <property type="term" value="F:DNA topoisomerase type II (double strand cut, ATP-hydrolyzing) inhibitor activity"/>
    <property type="evidence" value="ECO:0007669"/>
    <property type="project" value="InterPro"/>
</dbReference>
<dbReference type="Gene3D" id="2.30.30.110">
    <property type="match status" value="1"/>
</dbReference>
<dbReference type="GO" id="GO:0006276">
    <property type="term" value="P:plasmid maintenance"/>
    <property type="evidence" value="ECO:0007669"/>
    <property type="project" value="InterPro"/>
</dbReference>
<evidence type="ECO:0000256" key="4">
    <source>
        <dbReference type="ARBA" id="ARBA00023015"/>
    </source>
</evidence>
<keyword evidence="3" id="KW-0678">Repressor</keyword>
<evidence type="ECO:0000256" key="1">
    <source>
        <dbReference type="ARBA" id="ARBA00005230"/>
    </source>
</evidence>
<evidence type="ECO:0000313" key="9">
    <source>
        <dbReference type="Proteomes" id="UP000678545"/>
    </source>
</evidence>
<comment type="caution">
    <text evidence="8">The sequence shown here is derived from an EMBL/GenBank/DDBJ whole genome shotgun (WGS) entry which is preliminary data.</text>
</comment>
<dbReference type="Pfam" id="PF01845">
    <property type="entry name" value="CcdB"/>
    <property type="match status" value="1"/>
</dbReference>
<dbReference type="SUPFAM" id="SSF50118">
    <property type="entry name" value="Cell growth inhibitor/plasmid maintenance toxic component"/>
    <property type="match status" value="1"/>
</dbReference>
<gene>
    <name evidence="8" type="ORF">KDM90_04385</name>
</gene>
<keyword evidence="4" id="KW-0805">Transcription regulation</keyword>
<dbReference type="EMBL" id="JAGSPJ010000001">
    <property type="protein sequence ID" value="MBR7799229.1"/>
    <property type="molecule type" value="Genomic_DNA"/>
</dbReference>
<name>A0A941E232_9BURK</name>
<comment type="similarity">
    <text evidence="1">Belongs to the CcdB toxin family.</text>
</comment>
<keyword evidence="9" id="KW-1185">Reference proteome</keyword>
<dbReference type="InterPro" id="IPR011067">
    <property type="entry name" value="Plasmid_toxin/cell-grow_inhib"/>
</dbReference>
<dbReference type="Proteomes" id="UP000678545">
    <property type="component" value="Unassembled WGS sequence"/>
</dbReference>
<proteinExistence type="inferred from homology"/>
<evidence type="ECO:0000256" key="5">
    <source>
        <dbReference type="ARBA" id="ARBA00023163"/>
    </source>
</evidence>
<evidence type="ECO:0000256" key="2">
    <source>
        <dbReference type="ARBA" id="ARBA00015075"/>
    </source>
</evidence>
<reference evidence="8" key="1">
    <citation type="submission" date="2021-04" db="EMBL/GenBank/DDBJ databases">
        <title>novel species isolated from subtropical streams in China.</title>
        <authorList>
            <person name="Lu H."/>
        </authorList>
    </citation>
    <scope>NUCLEOTIDE SEQUENCE</scope>
    <source>
        <strain evidence="8">FT137W</strain>
    </source>
</reference>
<dbReference type="AlphaFoldDB" id="A0A941E232"/>
<evidence type="ECO:0000256" key="3">
    <source>
        <dbReference type="ARBA" id="ARBA00022491"/>
    </source>
</evidence>
<protein>
    <recommendedName>
        <fullName evidence="2">Toxin CcdB</fullName>
    </recommendedName>
    <alternativeName>
        <fullName evidence="7">Cytotoxic protein CcdB</fullName>
    </alternativeName>
    <alternativeName>
        <fullName evidence="6">Protein LetD</fullName>
    </alternativeName>
</protein>
<evidence type="ECO:0000313" key="8">
    <source>
        <dbReference type="EMBL" id="MBR7799229.1"/>
    </source>
</evidence>
<keyword evidence="5" id="KW-0804">Transcription</keyword>
<dbReference type="InterPro" id="IPR002712">
    <property type="entry name" value="CcdB"/>
</dbReference>
<dbReference type="RefSeq" id="WP_212674327.1">
    <property type="nucleotide sequence ID" value="NZ_JAGSPJ010000001.1"/>
</dbReference>
<evidence type="ECO:0000256" key="6">
    <source>
        <dbReference type="ARBA" id="ARBA00029628"/>
    </source>
</evidence>
<organism evidence="8 9">
    <name type="scientific">Undibacterium fentianense</name>
    <dbReference type="NCBI Taxonomy" id="2828728"/>
    <lineage>
        <taxon>Bacteria</taxon>
        <taxon>Pseudomonadati</taxon>
        <taxon>Pseudomonadota</taxon>
        <taxon>Betaproteobacteria</taxon>
        <taxon>Burkholderiales</taxon>
        <taxon>Oxalobacteraceae</taxon>
        <taxon>Undibacterium</taxon>
    </lineage>
</organism>